<accession>A0AAV9W3U8</accession>
<proteinExistence type="inferred from homology"/>
<feature type="compositionally biased region" description="Basic and acidic residues" evidence="5">
    <location>
        <begin position="491"/>
        <end position="504"/>
    </location>
</feature>
<keyword evidence="4" id="KW-0720">Serine protease</keyword>
<gene>
    <name evidence="7" type="ORF">TWF481_009034</name>
</gene>
<feature type="compositionally biased region" description="Basic and acidic residues" evidence="5">
    <location>
        <begin position="108"/>
        <end position="120"/>
    </location>
</feature>
<feature type="domain" description="Peptidase S8/S53" evidence="6">
    <location>
        <begin position="176"/>
        <end position="440"/>
    </location>
</feature>
<dbReference type="GO" id="GO:0004252">
    <property type="term" value="F:serine-type endopeptidase activity"/>
    <property type="evidence" value="ECO:0007669"/>
    <property type="project" value="InterPro"/>
</dbReference>
<dbReference type="InterPro" id="IPR036852">
    <property type="entry name" value="Peptidase_S8/S53_dom_sf"/>
</dbReference>
<evidence type="ECO:0000256" key="5">
    <source>
        <dbReference type="SAM" id="MobiDB-lite"/>
    </source>
</evidence>
<evidence type="ECO:0000256" key="2">
    <source>
        <dbReference type="ARBA" id="ARBA00022670"/>
    </source>
</evidence>
<keyword evidence="3" id="KW-0378">Hydrolase</keyword>
<dbReference type="Gene3D" id="3.40.50.200">
    <property type="entry name" value="Peptidase S8/S53 domain"/>
    <property type="match status" value="1"/>
</dbReference>
<sequence>MTILASKYLPQEPPFAYVAKLPAGIDSKAIDDIVSDFFDIFLYPIRYKMWDYTSKTPKPAGAKPQLSARSSNSALTCTRPPLGPEVSNVSLFIGRSSPDQATTRSRKRTTDYEQMREGHQFRSVHKRNDVDVDDDDSYLNSVAEIWNPGTSMSTLSVPPGLKPDGSEGNLQWQYGGAGTSVYVIDSGLDTRYSEFDGASIRWLYPALESLEEPGDGYSSSDSQLVWGHGSQVAAKVIGTHIGTAPMANLIVVPDELSVGKYRNLGSTLQNMWLKVHDDIVETKDKWKAGYCVVVFSAGHSFYDRGGSIDYHLAKRIVTAIGKLGCYVVAAGGNEISDPENPTQDRKKLRIPQILSGNRDLDKVLLIVGGHDLDGYNYFEYNKYTRISAPAVDLVGLKPIDHPESPPPIDDERWSSRSYDYIDGTSFSGPTVAGILATFISQGYRDPLGYLLAISKDPMRPGEPRIAWNGIYPDMYPQSYIDSSPMAQTLKEYKRPPLKDPRVADKGPPIRLVP</sequence>
<evidence type="ECO:0000313" key="7">
    <source>
        <dbReference type="EMBL" id="KAK6501189.1"/>
    </source>
</evidence>
<evidence type="ECO:0000256" key="1">
    <source>
        <dbReference type="ARBA" id="ARBA00011073"/>
    </source>
</evidence>
<dbReference type="Proteomes" id="UP001370758">
    <property type="component" value="Unassembled WGS sequence"/>
</dbReference>
<reference evidence="7 8" key="1">
    <citation type="submission" date="2023-08" db="EMBL/GenBank/DDBJ databases">
        <authorList>
            <person name="Palmer J.M."/>
        </authorList>
    </citation>
    <scope>NUCLEOTIDE SEQUENCE [LARGE SCALE GENOMIC DNA]</scope>
    <source>
        <strain evidence="7 8">TWF481</strain>
    </source>
</reference>
<dbReference type="CDD" id="cd00306">
    <property type="entry name" value="Peptidases_S8_S53"/>
    <property type="match status" value="1"/>
</dbReference>
<dbReference type="GO" id="GO:0006508">
    <property type="term" value="P:proteolysis"/>
    <property type="evidence" value="ECO:0007669"/>
    <property type="project" value="UniProtKB-KW"/>
</dbReference>
<dbReference type="InterPro" id="IPR000209">
    <property type="entry name" value="Peptidase_S8/S53_dom"/>
</dbReference>
<keyword evidence="2" id="KW-0645">Protease</keyword>
<evidence type="ECO:0000256" key="4">
    <source>
        <dbReference type="ARBA" id="ARBA00022825"/>
    </source>
</evidence>
<dbReference type="EMBL" id="JAVHJL010000006">
    <property type="protein sequence ID" value="KAK6501189.1"/>
    <property type="molecule type" value="Genomic_DNA"/>
</dbReference>
<evidence type="ECO:0000256" key="3">
    <source>
        <dbReference type="ARBA" id="ARBA00022801"/>
    </source>
</evidence>
<comment type="similarity">
    <text evidence="1">Belongs to the peptidase S8 family.</text>
</comment>
<dbReference type="AlphaFoldDB" id="A0AAV9W3U8"/>
<dbReference type="PRINTS" id="PR00723">
    <property type="entry name" value="SUBTILISIN"/>
</dbReference>
<feature type="region of interest" description="Disordered" evidence="5">
    <location>
        <begin position="491"/>
        <end position="513"/>
    </location>
</feature>
<name>A0AAV9W3U8_9PEZI</name>
<comment type="caution">
    <text evidence="7">The sequence shown here is derived from an EMBL/GenBank/DDBJ whole genome shotgun (WGS) entry which is preliminary data.</text>
</comment>
<dbReference type="InterPro" id="IPR050131">
    <property type="entry name" value="Peptidase_S8_subtilisin-like"/>
</dbReference>
<organism evidence="7 8">
    <name type="scientific">Arthrobotrys musiformis</name>
    <dbReference type="NCBI Taxonomy" id="47236"/>
    <lineage>
        <taxon>Eukaryota</taxon>
        <taxon>Fungi</taxon>
        <taxon>Dikarya</taxon>
        <taxon>Ascomycota</taxon>
        <taxon>Pezizomycotina</taxon>
        <taxon>Orbiliomycetes</taxon>
        <taxon>Orbiliales</taxon>
        <taxon>Orbiliaceae</taxon>
        <taxon>Arthrobotrys</taxon>
    </lineage>
</organism>
<evidence type="ECO:0000313" key="8">
    <source>
        <dbReference type="Proteomes" id="UP001370758"/>
    </source>
</evidence>
<feature type="region of interest" description="Disordered" evidence="5">
    <location>
        <begin position="93"/>
        <end position="120"/>
    </location>
</feature>
<dbReference type="PROSITE" id="PS00138">
    <property type="entry name" value="SUBTILASE_SER"/>
    <property type="match status" value="1"/>
</dbReference>
<evidence type="ECO:0000259" key="6">
    <source>
        <dbReference type="Pfam" id="PF00082"/>
    </source>
</evidence>
<keyword evidence="8" id="KW-1185">Reference proteome</keyword>
<dbReference type="InterPro" id="IPR015500">
    <property type="entry name" value="Peptidase_S8_subtilisin-rel"/>
</dbReference>
<dbReference type="PANTHER" id="PTHR43806:SF11">
    <property type="entry name" value="CEREVISIN-RELATED"/>
    <property type="match status" value="1"/>
</dbReference>
<dbReference type="SUPFAM" id="SSF52743">
    <property type="entry name" value="Subtilisin-like"/>
    <property type="match status" value="1"/>
</dbReference>
<dbReference type="PANTHER" id="PTHR43806">
    <property type="entry name" value="PEPTIDASE S8"/>
    <property type="match status" value="1"/>
</dbReference>
<dbReference type="Pfam" id="PF00082">
    <property type="entry name" value="Peptidase_S8"/>
    <property type="match status" value="1"/>
</dbReference>
<dbReference type="InterPro" id="IPR023828">
    <property type="entry name" value="Peptidase_S8_Ser-AS"/>
</dbReference>
<protein>
    <recommendedName>
        <fullName evidence="6">Peptidase S8/S53 domain-containing protein</fullName>
    </recommendedName>
</protein>